<evidence type="ECO:0000256" key="6">
    <source>
        <dbReference type="ARBA" id="ARBA00022527"/>
    </source>
</evidence>
<dbReference type="PANTHER" id="PTHR48056">
    <property type="entry name" value="LRR RECEPTOR-LIKE SERINE/THREONINE-PROTEIN KINASE-RELATED"/>
    <property type="match status" value="1"/>
</dbReference>
<accession>A0A067L8U0</accession>
<dbReference type="FunFam" id="1.10.510.10:FF:000358">
    <property type="entry name" value="Putative leucine-rich repeat receptor-like serine/threonine-protein kinase"/>
    <property type="match status" value="1"/>
</dbReference>
<dbReference type="Proteomes" id="UP000027138">
    <property type="component" value="Unassembled WGS sequence"/>
</dbReference>
<dbReference type="FunFam" id="3.80.10.10:FF:001158">
    <property type="entry name" value="Leucine-rich repeat protein kinase family protein"/>
    <property type="match status" value="1"/>
</dbReference>
<dbReference type="InterPro" id="IPR003591">
    <property type="entry name" value="Leu-rich_rpt_typical-subtyp"/>
</dbReference>
<keyword evidence="19" id="KW-0325">Glycoprotein</keyword>
<dbReference type="PRINTS" id="PR00019">
    <property type="entry name" value="LEURICHRPT"/>
</dbReference>
<dbReference type="Pfam" id="PF07714">
    <property type="entry name" value="PK_Tyr_Ser-Thr"/>
    <property type="match status" value="1"/>
</dbReference>
<dbReference type="GO" id="GO:0004674">
    <property type="term" value="F:protein serine/threonine kinase activity"/>
    <property type="evidence" value="ECO:0007669"/>
    <property type="project" value="UniProtKB-KW"/>
</dbReference>
<dbReference type="PROSITE" id="PS00108">
    <property type="entry name" value="PROTEIN_KINASE_ST"/>
    <property type="match status" value="1"/>
</dbReference>
<evidence type="ECO:0000256" key="11">
    <source>
        <dbReference type="ARBA" id="ARBA00022729"/>
    </source>
</evidence>
<dbReference type="PROSITE" id="PS51450">
    <property type="entry name" value="LRR"/>
    <property type="match status" value="1"/>
</dbReference>
<keyword evidence="11" id="KW-0732">Signal</keyword>
<dbReference type="Gene3D" id="3.30.200.20">
    <property type="entry name" value="Phosphorylase Kinase, domain 1"/>
    <property type="match status" value="1"/>
</dbReference>
<dbReference type="FunFam" id="3.80.10.10:FF:000288">
    <property type="entry name" value="LRR receptor-like serine/threonine-protein kinase EFR"/>
    <property type="match status" value="1"/>
</dbReference>
<dbReference type="SUPFAM" id="SSF52058">
    <property type="entry name" value="L domain-like"/>
    <property type="match status" value="2"/>
</dbReference>
<dbReference type="EMBL" id="KK914240">
    <property type="protein sequence ID" value="KDP44807.1"/>
    <property type="molecule type" value="Genomic_DNA"/>
</dbReference>
<evidence type="ECO:0000256" key="17">
    <source>
        <dbReference type="ARBA" id="ARBA00023136"/>
    </source>
</evidence>
<evidence type="ECO:0000256" key="4">
    <source>
        <dbReference type="ARBA" id="ARBA00012513"/>
    </source>
</evidence>
<dbReference type="InterPro" id="IPR011009">
    <property type="entry name" value="Kinase-like_dom_sf"/>
</dbReference>
<feature type="transmembrane region" description="Helical" evidence="23">
    <location>
        <begin position="660"/>
        <end position="685"/>
    </location>
</feature>
<keyword evidence="12" id="KW-0677">Repeat</keyword>
<dbReference type="Gene3D" id="3.80.10.10">
    <property type="entry name" value="Ribonuclease Inhibitor"/>
    <property type="match status" value="3"/>
</dbReference>
<comment type="catalytic activity">
    <reaction evidence="20">
        <text>L-threonyl-[protein] + ATP = O-phospho-L-threonyl-[protein] + ADP + H(+)</text>
        <dbReference type="Rhea" id="RHEA:46608"/>
        <dbReference type="Rhea" id="RHEA-COMP:11060"/>
        <dbReference type="Rhea" id="RHEA-COMP:11605"/>
        <dbReference type="ChEBI" id="CHEBI:15378"/>
        <dbReference type="ChEBI" id="CHEBI:30013"/>
        <dbReference type="ChEBI" id="CHEBI:30616"/>
        <dbReference type="ChEBI" id="CHEBI:61977"/>
        <dbReference type="ChEBI" id="CHEBI:456216"/>
        <dbReference type="EC" id="2.7.11.1"/>
    </reaction>
</comment>
<dbReference type="Gene3D" id="1.10.510.10">
    <property type="entry name" value="Transferase(Phosphotransferase) domain 1"/>
    <property type="match status" value="1"/>
</dbReference>
<reference evidence="25 26" key="1">
    <citation type="journal article" date="2014" name="PLoS ONE">
        <title>Global Analysis of Gene Expression Profiles in Physic Nut (Jatropha curcas L.) Seedlings Exposed to Salt Stress.</title>
        <authorList>
            <person name="Zhang L."/>
            <person name="Zhang C."/>
            <person name="Wu P."/>
            <person name="Chen Y."/>
            <person name="Li M."/>
            <person name="Jiang H."/>
            <person name="Wu G."/>
        </authorList>
    </citation>
    <scope>NUCLEOTIDE SEQUENCE [LARGE SCALE GENOMIC DNA]</scope>
    <source>
        <strain evidence="26">cv. GZQX0401</strain>
        <tissue evidence="25">Young leaves</tissue>
    </source>
</reference>
<keyword evidence="9" id="KW-0808">Transferase</keyword>
<keyword evidence="6" id="KW-0723">Serine/threonine-protein kinase</keyword>
<evidence type="ECO:0000256" key="19">
    <source>
        <dbReference type="ARBA" id="ARBA00023180"/>
    </source>
</evidence>
<evidence type="ECO:0000256" key="18">
    <source>
        <dbReference type="ARBA" id="ARBA00023170"/>
    </source>
</evidence>
<evidence type="ECO:0000313" key="25">
    <source>
        <dbReference type="EMBL" id="KDP44807.1"/>
    </source>
</evidence>
<dbReference type="InterPro" id="IPR013210">
    <property type="entry name" value="LRR_N_plant-typ"/>
</dbReference>
<dbReference type="InterPro" id="IPR050647">
    <property type="entry name" value="Plant_LRR-RLKs"/>
</dbReference>
<dbReference type="InterPro" id="IPR008271">
    <property type="entry name" value="Ser/Thr_kinase_AS"/>
</dbReference>
<evidence type="ECO:0000256" key="15">
    <source>
        <dbReference type="ARBA" id="ARBA00022840"/>
    </source>
</evidence>
<feature type="transmembrane region" description="Helical" evidence="23">
    <location>
        <begin position="12"/>
        <end position="34"/>
    </location>
</feature>
<dbReference type="EC" id="2.7.11.1" evidence="4"/>
<evidence type="ECO:0000256" key="5">
    <source>
        <dbReference type="ARBA" id="ARBA00022475"/>
    </source>
</evidence>
<dbReference type="Pfam" id="PF23598">
    <property type="entry name" value="LRR_14"/>
    <property type="match status" value="1"/>
</dbReference>
<evidence type="ECO:0000256" key="13">
    <source>
        <dbReference type="ARBA" id="ARBA00022741"/>
    </source>
</evidence>
<evidence type="ECO:0000256" key="2">
    <source>
        <dbReference type="ARBA" id="ARBA00004479"/>
    </source>
</evidence>
<evidence type="ECO:0000313" key="26">
    <source>
        <dbReference type="Proteomes" id="UP000027138"/>
    </source>
</evidence>
<keyword evidence="7" id="KW-0597">Phosphoprotein</keyword>
<keyword evidence="13 22" id="KW-0547">Nucleotide-binding</keyword>
<evidence type="ECO:0000256" key="9">
    <source>
        <dbReference type="ARBA" id="ARBA00022679"/>
    </source>
</evidence>
<dbReference type="FunFam" id="3.80.10.10:FF:000101">
    <property type="entry name" value="LRR receptor-like serine/threonine-protein kinase ERECTA"/>
    <property type="match status" value="1"/>
</dbReference>
<feature type="domain" description="Protein kinase" evidence="24">
    <location>
        <begin position="717"/>
        <end position="1041"/>
    </location>
</feature>
<dbReference type="InterPro" id="IPR032675">
    <property type="entry name" value="LRR_dom_sf"/>
</dbReference>
<comment type="subcellular location">
    <subcellularLocation>
        <location evidence="1">Cell membrane</location>
        <topology evidence="1">Single-pass membrane protein</topology>
    </subcellularLocation>
    <subcellularLocation>
        <location evidence="2">Membrane</location>
        <topology evidence="2">Single-pass type I membrane protein</topology>
    </subcellularLocation>
</comment>
<keyword evidence="5" id="KW-1003">Cell membrane</keyword>
<evidence type="ECO:0000256" key="10">
    <source>
        <dbReference type="ARBA" id="ARBA00022692"/>
    </source>
</evidence>
<evidence type="ECO:0000256" key="12">
    <source>
        <dbReference type="ARBA" id="ARBA00022737"/>
    </source>
</evidence>
<comment type="catalytic activity">
    <reaction evidence="21">
        <text>L-seryl-[protein] + ATP = O-phospho-L-seryl-[protein] + ADP + H(+)</text>
        <dbReference type="Rhea" id="RHEA:17989"/>
        <dbReference type="Rhea" id="RHEA-COMP:9863"/>
        <dbReference type="Rhea" id="RHEA-COMP:11604"/>
        <dbReference type="ChEBI" id="CHEBI:15378"/>
        <dbReference type="ChEBI" id="CHEBI:29999"/>
        <dbReference type="ChEBI" id="CHEBI:30616"/>
        <dbReference type="ChEBI" id="CHEBI:83421"/>
        <dbReference type="ChEBI" id="CHEBI:456216"/>
        <dbReference type="EC" id="2.7.11.1"/>
    </reaction>
</comment>
<keyword evidence="8" id="KW-0433">Leucine-rich repeat</keyword>
<dbReference type="OrthoDB" id="841111at2759"/>
<dbReference type="PROSITE" id="PS00107">
    <property type="entry name" value="PROTEIN_KINASE_ATP"/>
    <property type="match status" value="1"/>
</dbReference>
<dbReference type="SUPFAM" id="SSF56112">
    <property type="entry name" value="Protein kinase-like (PK-like)"/>
    <property type="match status" value="1"/>
</dbReference>
<evidence type="ECO:0000256" key="14">
    <source>
        <dbReference type="ARBA" id="ARBA00022777"/>
    </source>
</evidence>
<keyword evidence="15 22" id="KW-0067">ATP-binding</keyword>
<dbReference type="SMART" id="SM00220">
    <property type="entry name" value="S_TKc"/>
    <property type="match status" value="1"/>
</dbReference>
<dbReference type="InterPro" id="IPR055414">
    <property type="entry name" value="LRR_R13L4/SHOC2-like"/>
</dbReference>
<evidence type="ECO:0000256" key="8">
    <source>
        <dbReference type="ARBA" id="ARBA00022614"/>
    </source>
</evidence>
<evidence type="ECO:0000259" key="24">
    <source>
        <dbReference type="PROSITE" id="PS50011"/>
    </source>
</evidence>
<dbReference type="Pfam" id="PF00560">
    <property type="entry name" value="LRR_1"/>
    <property type="match status" value="6"/>
</dbReference>
<organism evidence="25 26">
    <name type="scientific">Jatropha curcas</name>
    <name type="common">Barbados nut</name>
    <dbReference type="NCBI Taxonomy" id="180498"/>
    <lineage>
        <taxon>Eukaryota</taxon>
        <taxon>Viridiplantae</taxon>
        <taxon>Streptophyta</taxon>
        <taxon>Embryophyta</taxon>
        <taxon>Tracheophyta</taxon>
        <taxon>Spermatophyta</taxon>
        <taxon>Magnoliopsida</taxon>
        <taxon>eudicotyledons</taxon>
        <taxon>Gunneridae</taxon>
        <taxon>Pentapetalae</taxon>
        <taxon>rosids</taxon>
        <taxon>fabids</taxon>
        <taxon>Malpighiales</taxon>
        <taxon>Euphorbiaceae</taxon>
        <taxon>Crotonoideae</taxon>
        <taxon>Jatropheae</taxon>
        <taxon>Jatropha</taxon>
    </lineage>
</organism>
<dbReference type="FunFam" id="3.30.200.20:FF:000432">
    <property type="entry name" value="LRR receptor-like serine/threonine-protein kinase EFR"/>
    <property type="match status" value="1"/>
</dbReference>
<protein>
    <recommendedName>
        <fullName evidence="4">non-specific serine/threonine protein kinase</fullName>
        <ecNumber evidence="4">2.7.11.1</ecNumber>
    </recommendedName>
</protein>
<keyword evidence="14" id="KW-0418">Kinase</keyword>
<evidence type="ECO:0000256" key="3">
    <source>
        <dbReference type="ARBA" id="ARBA00008684"/>
    </source>
</evidence>
<evidence type="ECO:0000256" key="16">
    <source>
        <dbReference type="ARBA" id="ARBA00022989"/>
    </source>
</evidence>
<dbReference type="PANTHER" id="PTHR48056:SF89">
    <property type="entry name" value="OS06G0585982 PROTEIN"/>
    <property type="match status" value="1"/>
</dbReference>
<dbReference type="AlphaFoldDB" id="A0A067L8U0"/>
<keyword evidence="17 23" id="KW-0472">Membrane</keyword>
<evidence type="ECO:0000256" key="1">
    <source>
        <dbReference type="ARBA" id="ARBA00004162"/>
    </source>
</evidence>
<evidence type="ECO:0000256" key="23">
    <source>
        <dbReference type="SAM" id="Phobius"/>
    </source>
</evidence>
<dbReference type="PROSITE" id="PS50011">
    <property type="entry name" value="PROTEIN_KINASE_DOM"/>
    <property type="match status" value="1"/>
</dbReference>
<comment type="similarity">
    <text evidence="3">Belongs to the protein kinase superfamily. Ser/Thr protein kinase family.</text>
</comment>
<dbReference type="GO" id="GO:0005524">
    <property type="term" value="F:ATP binding"/>
    <property type="evidence" value="ECO:0007669"/>
    <property type="project" value="UniProtKB-UniRule"/>
</dbReference>
<dbReference type="GO" id="GO:0033612">
    <property type="term" value="F:receptor serine/threonine kinase binding"/>
    <property type="evidence" value="ECO:0007669"/>
    <property type="project" value="TreeGrafter"/>
</dbReference>
<keyword evidence="18" id="KW-0675">Receptor</keyword>
<name>A0A067L8U0_JATCU</name>
<keyword evidence="10 23" id="KW-0812">Transmembrane</keyword>
<keyword evidence="16 23" id="KW-1133">Transmembrane helix</keyword>
<keyword evidence="26" id="KW-1185">Reference proteome</keyword>
<sequence>MEHPARAHLVTLFTLVLHVHVHVLFLTCTSILFLQTTYCVSTLGNETDRLGLLEFKAKIGSDPYGILSSWNDSLSFCKWQGVTCSPKHQRVTSLELQGLSLSGSISPWVGNLTFLRFLNLAVNEVHGEIPQELGRLYRLRHINLTKNALTGEIPINLSYCSELKILDLSNNRLVGKILPELGSLKKLVLLRLYINNLTGEIPQSVGNLSSLQVISVGSNNLRGYIPNELGRLTSLTFISIIINNLNGTVPSSIYNISSITLLSFTQNQLKDSLPPNIGLTLPNLRVFQNGVNQFYGAIPISLANASHLEMFDISSNSFTGEVPTSFGDLKSLRHLNLGRNFLGNNTSQDLSFVTSLRNCSNLQKLYFDVNNFGGVLPSSISNMSSLFALTLGGNQISGKIPADIGNLVNLYVLGMEVNLFSGSLPLSLGKNQQLQILYLHTNKLSGQIPASLGNISQLCHLLLFKNKLEGNIPSSLGHCINLHYLDLAENNLTGTITQEIIGLSSLSLVLNLSHNTLIGPIPQEVSKLKNIGTIDVSENKLSGEIPEAIGDCLSLEILYMQGNFLQGPVPLSIASLRGLQFLDLSRNKLMGKIPKELEKLLFLQSLNLSYNNLSDEVPRKGVFSNVSAISLIGNNNLCGGIPKLKLPVCPVKQKKHRSPIVIILATTLSSVAFFVTVTFFSLFYWRKSRKSPSPTPLIVDRLPRISYKELLQATGGFFSDNLIGQGSFGSVYRGNLDQQGQRLVAVKVLNLQQHEASKSFIAECKILRNIRHRNLVKVLTYCSSFDFKGNDFKALVFDFMANGNLEMWLHPRENKSNDQPRSLNLLQRLQIAIDVASALHYLHDSCEIPIIHCDLKPSNILLDGDMTAHVGDFGLARLWSKTANTSFQGQTSSIGMKGTIGYMAPEYGVGNAATTSGDTYSFGIIMLEMFTGKRPTDEVFTNGLNLHKFVKTKLPEQVNQVMDPILFPAGNTGIASNSVDDNDEENIQKCNISIENLRVEEGNLEKCIVSVLKIGVACSEELPEDRMNMRDATTSSKMHFLVQEILFFLRNFLNDTR</sequence>
<dbReference type="InterPro" id="IPR017441">
    <property type="entry name" value="Protein_kinase_ATP_BS"/>
</dbReference>
<dbReference type="InterPro" id="IPR001245">
    <property type="entry name" value="Ser-Thr/Tyr_kinase_cat_dom"/>
</dbReference>
<evidence type="ECO:0000256" key="20">
    <source>
        <dbReference type="ARBA" id="ARBA00047899"/>
    </source>
</evidence>
<evidence type="ECO:0000256" key="7">
    <source>
        <dbReference type="ARBA" id="ARBA00022553"/>
    </source>
</evidence>
<evidence type="ECO:0000256" key="22">
    <source>
        <dbReference type="PROSITE-ProRule" id="PRU10141"/>
    </source>
</evidence>
<feature type="binding site" evidence="22">
    <location>
        <position position="747"/>
    </location>
    <ligand>
        <name>ATP</name>
        <dbReference type="ChEBI" id="CHEBI:30616"/>
    </ligand>
</feature>
<dbReference type="InterPro" id="IPR000719">
    <property type="entry name" value="Prot_kinase_dom"/>
</dbReference>
<proteinExistence type="inferred from homology"/>
<dbReference type="Pfam" id="PF08263">
    <property type="entry name" value="LRRNT_2"/>
    <property type="match status" value="1"/>
</dbReference>
<dbReference type="SMART" id="SM00369">
    <property type="entry name" value="LRR_TYP"/>
    <property type="match status" value="7"/>
</dbReference>
<dbReference type="InterPro" id="IPR001611">
    <property type="entry name" value="Leu-rich_rpt"/>
</dbReference>
<gene>
    <name evidence="25" type="ORF">JCGZ_01307</name>
</gene>
<evidence type="ECO:0000256" key="21">
    <source>
        <dbReference type="ARBA" id="ARBA00048679"/>
    </source>
</evidence>
<dbReference type="GO" id="GO:0005886">
    <property type="term" value="C:plasma membrane"/>
    <property type="evidence" value="ECO:0007669"/>
    <property type="project" value="UniProtKB-SubCell"/>
</dbReference>